<gene>
    <name evidence="1" type="ORF">SSCH_60049</name>
</gene>
<dbReference type="Gene3D" id="3.30.70.60">
    <property type="match status" value="1"/>
</dbReference>
<organism evidence="1 2">
    <name type="scientific">Syntrophaceticus schinkii</name>
    <dbReference type="NCBI Taxonomy" id="499207"/>
    <lineage>
        <taxon>Bacteria</taxon>
        <taxon>Bacillati</taxon>
        <taxon>Bacillota</taxon>
        <taxon>Clostridia</taxon>
        <taxon>Thermoanaerobacterales</taxon>
        <taxon>Thermoanaerobacterales Family III. Incertae Sedis</taxon>
        <taxon>Syntrophaceticus</taxon>
    </lineage>
</organism>
<evidence type="ECO:0000313" key="1">
    <source>
        <dbReference type="EMBL" id="CEO89779.1"/>
    </source>
</evidence>
<dbReference type="InterPro" id="IPR014717">
    <property type="entry name" value="Transl_elong_EF1B/ribsomal_bS6"/>
</dbReference>
<dbReference type="Proteomes" id="UP000046155">
    <property type="component" value="Unassembled WGS sequence"/>
</dbReference>
<keyword evidence="2" id="KW-1185">Reference proteome</keyword>
<dbReference type="EMBL" id="CDRZ01000258">
    <property type="protein sequence ID" value="CEO89779.1"/>
    <property type="molecule type" value="Genomic_DNA"/>
</dbReference>
<reference evidence="2" key="1">
    <citation type="submission" date="2015-01" db="EMBL/GenBank/DDBJ databases">
        <authorList>
            <person name="Manzoor Shahid"/>
            <person name="Zubair Saima"/>
        </authorList>
    </citation>
    <scope>NUCLEOTIDE SEQUENCE [LARGE SCALE GENOMIC DNA]</scope>
    <source>
        <strain evidence="2">Sp3</strain>
    </source>
</reference>
<dbReference type="AlphaFoldDB" id="A0A0B7MGN5"/>
<name>A0A0B7MGN5_9FIRM</name>
<accession>A0A0B7MGN5</accession>
<evidence type="ECO:0000313" key="2">
    <source>
        <dbReference type="Proteomes" id="UP000046155"/>
    </source>
</evidence>
<proteinExistence type="predicted"/>
<dbReference type="RefSeq" id="WP_044665652.1">
    <property type="nucleotide sequence ID" value="NZ_CDRZ01000258.1"/>
</dbReference>
<sequence length="97" mass="11103">METTTLATRLASLIPQGVRDLNELLFKEELEVAKSLNKPEDAFPWREYNCSMEGSYSELVSYLGLLARMNEVVVIKNIHVKEKSEGYIYTLSFTLLI</sequence>
<protein>
    <submittedName>
        <fullName evidence="1">Uncharacterized protein</fullName>
    </submittedName>
</protein>